<reference evidence="1" key="1">
    <citation type="submission" date="2022-02" db="EMBL/GenBank/DDBJ databases">
        <title>Plant Genome Project.</title>
        <authorList>
            <person name="Zhang R.-G."/>
        </authorList>
    </citation>
    <scope>NUCLEOTIDE SEQUENCE</scope>
    <source>
        <strain evidence="1">AT1</strain>
    </source>
</reference>
<gene>
    <name evidence="1" type="ORF">RHMOL_Rhmol08G0002800</name>
</gene>
<accession>A0ACC0MJG5</accession>
<proteinExistence type="predicted"/>
<organism evidence="1 2">
    <name type="scientific">Rhododendron molle</name>
    <name type="common">Chinese azalea</name>
    <name type="synonym">Azalea mollis</name>
    <dbReference type="NCBI Taxonomy" id="49168"/>
    <lineage>
        <taxon>Eukaryota</taxon>
        <taxon>Viridiplantae</taxon>
        <taxon>Streptophyta</taxon>
        <taxon>Embryophyta</taxon>
        <taxon>Tracheophyta</taxon>
        <taxon>Spermatophyta</taxon>
        <taxon>Magnoliopsida</taxon>
        <taxon>eudicotyledons</taxon>
        <taxon>Gunneridae</taxon>
        <taxon>Pentapetalae</taxon>
        <taxon>asterids</taxon>
        <taxon>Ericales</taxon>
        <taxon>Ericaceae</taxon>
        <taxon>Ericoideae</taxon>
        <taxon>Rhodoreae</taxon>
        <taxon>Rhododendron</taxon>
    </lineage>
</organism>
<dbReference type="EMBL" id="CM046395">
    <property type="protein sequence ID" value="KAI8540647.1"/>
    <property type="molecule type" value="Genomic_DNA"/>
</dbReference>
<evidence type="ECO:0000313" key="2">
    <source>
        <dbReference type="Proteomes" id="UP001062846"/>
    </source>
</evidence>
<name>A0ACC0MJG5_RHOML</name>
<comment type="caution">
    <text evidence="1">The sequence shown here is derived from an EMBL/GenBank/DDBJ whole genome shotgun (WGS) entry which is preliminary data.</text>
</comment>
<evidence type="ECO:0000313" key="1">
    <source>
        <dbReference type="EMBL" id="KAI8540647.1"/>
    </source>
</evidence>
<dbReference type="Proteomes" id="UP001062846">
    <property type="component" value="Chromosome 8"/>
</dbReference>
<keyword evidence="2" id="KW-1185">Reference proteome</keyword>
<sequence>MGIFKDKGVVYKPVSDVDLGPHSPDVYISPKVKAPRMAGLLVTIFAWFLESRIFGPILLYILKKDNLIHRLVSFADLEESPVFVPLHPDEDLEEQQIKCIESDLSPPEQVQKATECLQFSEYIVKNPKFSFYRWTIMDYSKAYTSGKITPQLVADQFVAAVRESSEPAFQMSFFIDYNIEDILKQATESTLRYERGQALSVLDGVPIAIKDEIDCLPYPTTGGTKWLHKARQCMDDACCVKRLRLCGALLVGKTNMHELGAGTSGINPHYGATRNPYDRTKVAGGSSSGSAAVVSSGLCPAALGVDGGGSVRMPAALCGVVGLKPTFGRVPHSGVIPLNWTVGMVGIVAGTVEDAFIVLVFFIWMLFFNLTPNSLPRQFLGSIVRYLNLFTLPVMQQSVNKAELINPPQYRYIITLHCTWNFCFHYSLVCNRNQDFSPLPKLHFPLLKSPNTVSNIKLAKSLEWFNDCTEDIKVCCSRAMDQLYMRYGWEIVEVTVPEIEVMRLAHYLTIGSECSTAIACHLEKLDMAELGGDARVALSVYGAFNSREYLNAQKIRNRQMQFHKNIFAKADVIVTPTTGVTAYTLYDDALKTGELDYINGAALVRYQISGNFLGLPAVTVPVGYDKLGLPIGLQFIGRPWSEATLIHIAFAMQALCISDYKKPQVFYDLLKQD</sequence>
<protein>
    <submittedName>
        <fullName evidence="1">Uncharacterized protein</fullName>
    </submittedName>
</protein>